<feature type="compositionally biased region" description="Basic and acidic residues" evidence="1">
    <location>
        <begin position="332"/>
        <end position="341"/>
    </location>
</feature>
<evidence type="ECO:0000256" key="1">
    <source>
        <dbReference type="SAM" id="MobiDB-lite"/>
    </source>
</evidence>
<dbReference type="Gramene" id="TraesCAD_scaffold_038289_01G000400.1">
    <property type="protein sequence ID" value="TraesCAD_scaffold_038289_01G000400.1"/>
    <property type="gene ID" value="TraesCAD_scaffold_038289_01G000400"/>
</dbReference>
<dbReference type="Gramene" id="TraesCS5B03G0575000.1">
    <property type="protein sequence ID" value="TraesCS5B03G0575000.1.CDS1"/>
    <property type="gene ID" value="TraesCS5B03G0575000"/>
</dbReference>
<evidence type="ECO:0000313" key="2">
    <source>
        <dbReference type="EnsemblPlants" id="TraesCS5B02G218000.1.cds1"/>
    </source>
</evidence>
<dbReference type="Proteomes" id="UP000019116">
    <property type="component" value="Chromosome 5B"/>
</dbReference>
<feature type="compositionally biased region" description="Basic and acidic residues" evidence="1">
    <location>
        <begin position="231"/>
        <end position="241"/>
    </location>
</feature>
<dbReference type="Gramene" id="TraesRN5B0100579900.1">
    <property type="protein sequence ID" value="TraesRN5B0100579900.1"/>
    <property type="gene ID" value="TraesRN5B0100579900"/>
</dbReference>
<feature type="compositionally biased region" description="Gly residues" evidence="1">
    <location>
        <begin position="311"/>
        <end position="322"/>
    </location>
</feature>
<sequence>MTSKNVLGQEEFSNVLRLLTEITVHSCIENHCIIPIYSCITIAIVQLPHVNVVAQLRRQPSLPRRRLLRCPHHRPCHRHRTFIHTQHRYHSLPERCCHRPQRRILHCLAVSPLLLRLHAAPAAVHHHPPSRRHHPAYLAPGVRLLELRQHAPVGEQIHQHAAEASRHDLSLQRVADVDDQPAGVVLFELPEVPGDGDDRGVEFPAMDGYVRVEMEEGAGGGARAEAEDGEGWAREERREGGEDVEVGGSEGAIGATREGDGVDVAGAVEEEEARAGEGVAGSARGDVSDADVVMRGANVGDELKLVGEGLGNGGSCRGGADGGEVETVQTEDGSRAWDSHRERHLRQGSSVGQPPLSFSYSSLKQPL</sequence>
<dbReference type="Gramene" id="TraesCLE_scaffold_056425_01G000400.1">
    <property type="protein sequence ID" value="TraesCLE_scaffold_056425_01G000400.1"/>
    <property type="gene ID" value="TraesCLE_scaffold_056425_01G000400"/>
</dbReference>
<reference evidence="2" key="2">
    <citation type="submission" date="2018-10" db="UniProtKB">
        <authorList>
            <consortium name="EnsemblPlants"/>
        </authorList>
    </citation>
    <scope>IDENTIFICATION</scope>
</reference>
<dbReference type="EnsemblPlants" id="TraesCS5B02G218000.1">
    <property type="protein sequence ID" value="TraesCS5B02G218000.1.cds1"/>
    <property type="gene ID" value="TraesCS5B02G218000"/>
</dbReference>
<reference evidence="2" key="1">
    <citation type="submission" date="2018-08" db="EMBL/GenBank/DDBJ databases">
        <authorList>
            <person name="Rossello M."/>
        </authorList>
    </citation>
    <scope>NUCLEOTIDE SEQUENCE [LARGE SCALE GENOMIC DNA]</scope>
    <source>
        <strain evidence="2">cv. Chinese Spring</strain>
    </source>
</reference>
<dbReference type="AlphaFoldDB" id="A0A3B6LMD5"/>
<evidence type="ECO:0000313" key="3">
    <source>
        <dbReference type="Proteomes" id="UP000019116"/>
    </source>
</evidence>
<accession>A0A3B6LMD5</accession>
<feature type="region of interest" description="Disordered" evidence="1">
    <location>
        <begin position="217"/>
        <end position="257"/>
    </location>
</feature>
<name>A0A3B6LMD5_WHEAT</name>
<feature type="region of interest" description="Disordered" evidence="1">
    <location>
        <begin position="311"/>
        <end position="367"/>
    </location>
</feature>
<keyword evidence="3" id="KW-1185">Reference proteome</keyword>
<organism evidence="2">
    <name type="scientific">Triticum aestivum</name>
    <name type="common">Wheat</name>
    <dbReference type="NCBI Taxonomy" id="4565"/>
    <lineage>
        <taxon>Eukaryota</taxon>
        <taxon>Viridiplantae</taxon>
        <taxon>Streptophyta</taxon>
        <taxon>Embryophyta</taxon>
        <taxon>Tracheophyta</taxon>
        <taxon>Spermatophyta</taxon>
        <taxon>Magnoliopsida</taxon>
        <taxon>Liliopsida</taxon>
        <taxon>Poales</taxon>
        <taxon>Poaceae</taxon>
        <taxon>BOP clade</taxon>
        <taxon>Pooideae</taxon>
        <taxon>Triticodae</taxon>
        <taxon>Triticeae</taxon>
        <taxon>Triticinae</taxon>
        <taxon>Triticum</taxon>
    </lineage>
</organism>
<dbReference type="Gramene" id="TraesCS5B02G218000.1">
    <property type="protein sequence ID" value="TraesCS5B02G218000.1.cds1"/>
    <property type="gene ID" value="TraesCS5B02G218000"/>
</dbReference>
<protein>
    <submittedName>
        <fullName evidence="2">Uncharacterized protein</fullName>
    </submittedName>
</protein>
<feature type="compositionally biased region" description="Polar residues" evidence="1">
    <location>
        <begin position="347"/>
        <end position="367"/>
    </location>
</feature>
<dbReference type="Gramene" id="TraesWEE_scaffold_014082_01G000200.1">
    <property type="protein sequence ID" value="TraesWEE_scaffold_014082_01G000200.1"/>
    <property type="gene ID" value="TraesWEE_scaffold_014082_01G000200"/>
</dbReference>
<proteinExistence type="predicted"/>